<gene>
    <name evidence="1" type="ORF">S01H4_33276</name>
</gene>
<feature type="non-terminal residue" evidence="1">
    <location>
        <position position="299"/>
    </location>
</feature>
<reference evidence="1" key="1">
    <citation type="journal article" date="2014" name="Front. Microbiol.">
        <title>High frequency of phylogenetically diverse reductive dehalogenase-homologous genes in deep subseafloor sedimentary metagenomes.</title>
        <authorList>
            <person name="Kawai M."/>
            <person name="Futagami T."/>
            <person name="Toyoda A."/>
            <person name="Takaki Y."/>
            <person name="Nishi S."/>
            <person name="Hori S."/>
            <person name="Arai W."/>
            <person name="Tsubouchi T."/>
            <person name="Morono Y."/>
            <person name="Uchiyama I."/>
            <person name="Ito T."/>
            <person name="Fujiyama A."/>
            <person name="Inagaki F."/>
            <person name="Takami H."/>
        </authorList>
    </citation>
    <scope>NUCLEOTIDE SEQUENCE</scope>
    <source>
        <strain evidence="1">Expedition CK06-06</strain>
    </source>
</reference>
<accession>X1C1W8</accession>
<evidence type="ECO:0000313" key="1">
    <source>
        <dbReference type="EMBL" id="GAG78371.1"/>
    </source>
</evidence>
<dbReference type="AlphaFoldDB" id="X1C1W8"/>
<comment type="caution">
    <text evidence="1">The sequence shown here is derived from an EMBL/GenBank/DDBJ whole genome shotgun (WGS) entry which is preliminary data.</text>
</comment>
<name>X1C1W8_9ZZZZ</name>
<proteinExistence type="predicted"/>
<feature type="non-terminal residue" evidence="1">
    <location>
        <position position="1"/>
    </location>
</feature>
<sequence length="299" mass="33585">ILDFDLDGDIDFIFSDANHSGDYFLAVNELANVYTTYGEAWSTNISAGLDPNLYAITKAQITELKQKTRGKDKDGLKVEYYLSNNDGQDWEYFATYEENDIHNYEKLPVHTFNHFGSMLKWKAILSAPEDPMEEYTGASFDTPLISEITFEYTLVDRREYTRTSVVVTNVGEGDQQKKYLLASTFYFPSWEGHLRAYDLSGMTPESTSYSVLRTVSRPDLSESSGREIIPSGVEIVWDAGELLDARSAASRTVYTATPVDSVLTSVDFTASNVNILGPILQDVNNENEGLINYIRGEGR</sequence>
<dbReference type="EMBL" id="BART01017493">
    <property type="protein sequence ID" value="GAG78371.1"/>
    <property type="molecule type" value="Genomic_DNA"/>
</dbReference>
<organism evidence="1">
    <name type="scientific">marine sediment metagenome</name>
    <dbReference type="NCBI Taxonomy" id="412755"/>
    <lineage>
        <taxon>unclassified sequences</taxon>
        <taxon>metagenomes</taxon>
        <taxon>ecological metagenomes</taxon>
    </lineage>
</organism>
<protein>
    <submittedName>
        <fullName evidence="1">Uncharacterized protein</fullName>
    </submittedName>
</protein>